<name>A0A9D2NBL3_9FIRM</name>
<organism evidence="1 2">
    <name type="scientific">Candidatus Fusicatenibacter intestinigallinarum</name>
    <dbReference type="NCBI Taxonomy" id="2838598"/>
    <lineage>
        <taxon>Bacteria</taxon>
        <taxon>Bacillati</taxon>
        <taxon>Bacillota</taxon>
        <taxon>Clostridia</taxon>
        <taxon>Lachnospirales</taxon>
        <taxon>Lachnospiraceae</taxon>
        <taxon>Fusicatenibacter</taxon>
    </lineage>
</organism>
<reference evidence="1" key="1">
    <citation type="journal article" date="2021" name="PeerJ">
        <title>Extensive microbial diversity within the chicken gut microbiome revealed by metagenomics and culture.</title>
        <authorList>
            <person name="Gilroy R."/>
            <person name="Ravi A."/>
            <person name="Getino M."/>
            <person name="Pursley I."/>
            <person name="Horton D.L."/>
            <person name="Alikhan N.F."/>
            <person name="Baker D."/>
            <person name="Gharbi K."/>
            <person name="Hall N."/>
            <person name="Watson M."/>
            <person name="Adriaenssens E.M."/>
            <person name="Foster-Nyarko E."/>
            <person name="Jarju S."/>
            <person name="Secka A."/>
            <person name="Antonio M."/>
            <person name="Oren A."/>
            <person name="Chaudhuri R.R."/>
            <person name="La Ragione R."/>
            <person name="Hildebrand F."/>
            <person name="Pallen M.J."/>
        </authorList>
    </citation>
    <scope>NUCLEOTIDE SEQUENCE</scope>
    <source>
        <strain evidence="1">CHK185-5351</strain>
    </source>
</reference>
<evidence type="ECO:0000313" key="2">
    <source>
        <dbReference type="Proteomes" id="UP000823849"/>
    </source>
</evidence>
<dbReference type="AlphaFoldDB" id="A0A9D2NBL3"/>
<accession>A0A9D2NBL3</accession>
<dbReference type="Proteomes" id="UP000823849">
    <property type="component" value="Unassembled WGS sequence"/>
</dbReference>
<protein>
    <submittedName>
        <fullName evidence="1">Uncharacterized protein</fullName>
    </submittedName>
</protein>
<gene>
    <name evidence="1" type="ORF">H9705_09540</name>
</gene>
<evidence type="ECO:0000313" key="1">
    <source>
        <dbReference type="EMBL" id="HJC16040.1"/>
    </source>
</evidence>
<dbReference type="EMBL" id="DWWU01000039">
    <property type="protein sequence ID" value="HJC16040.1"/>
    <property type="molecule type" value="Genomic_DNA"/>
</dbReference>
<proteinExistence type="predicted"/>
<sequence>MKRLTAISDVGEAYYPYCYRADTCDGEGGTEKCRDCEFSEKICKTLASYENTGLTPEEIVKLKERDEEKAPSVKINDEAVKVGAITFGKGTKAYRCPNCKRLVIYRDRFCRDCGQRLQWEEQENA</sequence>
<reference evidence="1" key="2">
    <citation type="submission" date="2021-04" db="EMBL/GenBank/DDBJ databases">
        <authorList>
            <person name="Gilroy R."/>
        </authorList>
    </citation>
    <scope>NUCLEOTIDE SEQUENCE</scope>
    <source>
        <strain evidence="1">CHK185-5351</strain>
    </source>
</reference>
<comment type="caution">
    <text evidence="1">The sequence shown here is derived from an EMBL/GenBank/DDBJ whole genome shotgun (WGS) entry which is preliminary data.</text>
</comment>